<proteinExistence type="predicted"/>
<gene>
    <name evidence="2" type="ORF">FPHYL_6546</name>
</gene>
<reference evidence="2 3" key="1">
    <citation type="submission" date="2020-05" db="EMBL/GenBank/DDBJ databases">
        <title>Identification and distribution of gene clusters putatively required for synthesis of sphingolipid metabolism inhibitors in phylogenetically diverse species of the filamentous fungus Fusarium.</title>
        <authorList>
            <person name="Kim H.-S."/>
            <person name="Busman M."/>
            <person name="Brown D.W."/>
            <person name="Divon H."/>
            <person name="Uhlig S."/>
            <person name="Proctor R.H."/>
        </authorList>
    </citation>
    <scope>NUCLEOTIDE SEQUENCE [LARGE SCALE GENOMIC DNA]</scope>
    <source>
        <strain evidence="2 3">NRRL 13617</strain>
    </source>
</reference>
<evidence type="ECO:0000313" key="3">
    <source>
        <dbReference type="Proteomes" id="UP000582016"/>
    </source>
</evidence>
<name>A0A8H5JRX5_9HYPO</name>
<dbReference type="GO" id="GO:0016757">
    <property type="term" value="F:glycosyltransferase activity"/>
    <property type="evidence" value="ECO:0007669"/>
    <property type="project" value="UniProtKB-KW"/>
</dbReference>
<dbReference type="AlphaFoldDB" id="A0A8H5JRX5"/>
<dbReference type="OrthoDB" id="5074980at2759"/>
<keyword evidence="2" id="KW-0808">Transferase</keyword>
<accession>A0A8H5JRX5</accession>
<dbReference type="EMBL" id="JAAOAQ010000228">
    <property type="protein sequence ID" value="KAF5560639.1"/>
    <property type="molecule type" value="Genomic_DNA"/>
</dbReference>
<organism evidence="2 3">
    <name type="scientific">Fusarium phyllophilum</name>
    <dbReference type="NCBI Taxonomy" id="47803"/>
    <lineage>
        <taxon>Eukaryota</taxon>
        <taxon>Fungi</taxon>
        <taxon>Dikarya</taxon>
        <taxon>Ascomycota</taxon>
        <taxon>Pezizomycotina</taxon>
        <taxon>Sordariomycetes</taxon>
        <taxon>Hypocreomycetidae</taxon>
        <taxon>Hypocreales</taxon>
        <taxon>Nectriaceae</taxon>
        <taxon>Fusarium</taxon>
        <taxon>Fusarium fujikuroi species complex</taxon>
    </lineage>
</organism>
<evidence type="ECO:0000256" key="1">
    <source>
        <dbReference type="SAM" id="Coils"/>
    </source>
</evidence>
<dbReference type="Proteomes" id="UP000582016">
    <property type="component" value="Unassembled WGS sequence"/>
</dbReference>
<evidence type="ECO:0000313" key="2">
    <source>
        <dbReference type="EMBL" id="KAF5560639.1"/>
    </source>
</evidence>
<feature type="coiled-coil region" evidence="1">
    <location>
        <begin position="329"/>
        <end position="356"/>
    </location>
</feature>
<sequence>MAHNHPGESAYSREQWQAIHPMFRYIYIDRGYSLKMALKVLELINNFKATVARGNRTRAKSIAGTFPHLPDYIAGLAVGVIPRSLSFKRFQDHFELLLSLDKYIIGFFDSRTLRLAQQNNGTVQDANDTQLKEAEQKLAIDGRWCRALSLCQEISIIPQKKKDIIDFDSFPDEINTNKAMKQEGIKKMKEITTGILKTTLFTKLEAYEKQSTPNDLPALWSICRVLGGLSFQLGYSKDSENELMRLFLEALRESFAQITKGPNTEMSRVLERLRNIPSKDLKDAARIGCLCSARALTSMLKPHDPVVLEAWTDYYQHYDKSTLRKDVFLNHYGRAYEEAKAKHQNTKRKADAERALPVLINYCYVAHYICHDRALAYRLSSEPWDLTSAALSGEKPPKAWSIEVQGMTEAAKIQALVCYIKHEDKLKTREELKVDKIHKYNLASRQSRRRYRRAVLQDRQMNQVPGYLPPYDPETQAQIGLQELVDKLILSPNLDFQLLATQLQDLLATLLDNKTQTMDNLRVAVWQLHSSNDADCQLLAAGLYDQLASITSACSQDVNSVLQSVKSLFKKANDSPLNEIELSNLETFLEKETKTRQSQGEDFRDSAKDLRRLVVVFDACVDLDQFISY</sequence>
<keyword evidence="3" id="KW-1185">Reference proteome</keyword>
<protein>
    <submittedName>
        <fullName evidence="2">Subunit P of phosphatidylinositol n-acetylglucosaminyltransferase</fullName>
    </submittedName>
</protein>
<keyword evidence="2" id="KW-0328">Glycosyltransferase</keyword>
<comment type="caution">
    <text evidence="2">The sequence shown here is derived from an EMBL/GenBank/DDBJ whole genome shotgun (WGS) entry which is preliminary data.</text>
</comment>
<keyword evidence="1" id="KW-0175">Coiled coil</keyword>